<evidence type="ECO:0000313" key="3">
    <source>
        <dbReference type="Proteomes" id="UP000037600"/>
    </source>
</evidence>
<proteinExistence type="predicted"/>
<sequence length="314" mass="34047">MQKKIRSAKDYALLTAKGMAMGAADVVPGVSGGTIAFITGIYDELLGSLKNLGPSALSILIKQGFNPFWQHINGWFLVAVFGGILISLKTFAALIMVALESHPLQVWGFFSGLILASIYLLYKSNPSFRVKEWLGLLIGASLVYAISISSPGQLAGDWWILFLGGFVAICAMILPGISGSFILLLVGLYPVFLNAINDFDIVSLASFGAGCFTGLLVFSKFLHWLLAKYYSVTVAVLTGFLVGSLNVTWPWKQVIQTTVNRHGEEIPIVQQNVLPDSYIQITGNDSLFISVCIFSLLGLMLVVSTEKLAELLKK</sequence>
<dbReference type="PANTHER" id="PTHR37308">
    <property type="entry name" value="INTEGRAL MEMBRANE PROTEIN"/>
    <property type="match status" value="1"/>
</dbReference>
<dbReference type="PANTHER" id="PTHR37308:SF1">
    <property type="entry name" value="POLYPRENYL-PHOSPHATE TRANSPORTER"/>
    <property type="match status" value="1"/>
</dbReference>
<organism evidence="2 3">
    <name type="scientific">Catenovulum maritimum</name>
    <dbReference type="NCBI Taxonomy" id="1513271"/>
    <lineage>
        <taxon>Bacteria</taxon>
        <taxon>Pseudomonadati</taxon>
        <taxon>Pseudomonadota</taxon>
        <taxon>Gammaproteobacteria</taxon>
        <taxon>Alteromonadales</taxon>
        <taxon>Alteromonadaceae</taxon>
        <taxon>Catenovulum</taxon>
    </lineage>
</organism>
<evidence type="ECO:0000256" key="1">
    <source>
        <dbReference type="SAM" id="Phobius"/>
    </source>
</evidence>
<feature type="transmembrane region" description="Helical" evidence="1">
    <location>
        <begin position="287"/>
        <end position="305"/>
    </location>
</feature>
<comment type="caution">
    <text evidence="2">The sequence shown here is derived from an EMBL/GenBank/DDBJ whole genome shotgun (WGS) entry which is preliminary data.</text>
</comment>
<protein>
    <submittedName>
        <fullName evidence="2">Membrane protein</fullName>
    </submittedName>
</protein>
<dbReference type="OrthoDB" id="9793746at2"/>
<dbReference type="AlphaFoldDB" id="A0A0J8GRE3"/>
<name>A0A0J8GRE3_9ALTE</name>
<feature type="transmembrane region" description="Helical" evidence="1">
    <location>
        <begin position="75"/>
        <end position="98"/>
    </location>
</feature>
<feature type="transmembrane region" description="Helical" evidence="1">
    <location>
        <begin position="229"/>
        <end position="251"/>
    </location>
</feature>
<keyword evidence="1" id="KW-1133">Transmembrane helix</keyword>
<dbReference type="STRING" id="1513271.XM47_08465"/>
<keyword evidence="1" id="KW-0812">Transmembrane</keyword>
<dbReference type="Pfam" id="PF04018">
    <property type="entry name" value="VCA0040-like"/>
    <property type="match status" value="1"/>
</dbReference>
<feature type="transmembrane region" description="Helical" evidence="1">
    <location>
        <begin position="104"/>
        <end position="122"/>
    </location>
</feature>
<keyword evidence="3" id="KW-1185">Reference proteome</keyword>
<reference evidence="2 3" key="1">
    <citation type="submission" date="2015-04" db="EMBL/GenBank/DDBJ databases">
        <title>Draft Genome Sequence of the Novel Agar-Digesting Marine Bacterium Q1.</title>
        <authorList>
            <person name="Li Y."/>
            <person name="Li D."/>
            <person name="Chen G."/>
            <person name="Du Z."/>
        </authorList>
    </citation>
    <scope>NUCLEOTIDE SEQUENCE [LARGE SCALE GENOMIC DNA]</scope>
    <source>
        <strain evidence="2 3">Q1</strain>
    </source>
</reference>
<dbReference type="InterPro" id="IPR007163">
    <property type="entry name" value="VCA0040-like"/>
</dbReference>
<dbReference type="Proteomes" id="UP000037600">
    <property type="component" value="Unassembled WGS sequence"/>
</dbReference>
<dbReference type="EMBL" id="LAZL01000011">
    <property type="protein sequence ID" value="KMT65390.1"/>
    <property type="molecule type" value="Genomic_DNA"/>
</dbReference>
<feature type="transmembrane region" description="Helical" evidence="1">
    <location>
        <begin position="201"/>
        <end position="223"/>
    </location>
</feature>
<feature type="transmembrane region" description="Helical" evidence="1">
    <location>
        <begin position="158"/>
        <end position="189"/>
    </location>
</feature>
<accession>A0A0J8GRE3</accession>
<evidence type="ECO:0000313" key="2">
    <source>
        <dbReference type="EMBL" id="KMT65390.1"/>
    </source>
</evidence>
<feature type="transmembrane region" description="Helical" evidence="1">
    <location>
        <begin position="134"/>
        <end position="152"/>
    </location>
</feature>
<dbReference type="RefSeq" id="WP_048691613.1">
    <property type="nucleotide sequence ID" value="NZ_KQ130488.1"/>
</dbReference>
<gene>
    <name evidence="2" type="ORF">XM47_08465</name>
</gene>
<keyword evidence="1" id="KW-0472">Membrane</keyword>